<dbReference type="InterPro" id="IPR019775">
    <property type="entry name" value="WD40_repeat_CS"/>
</dbReference>
<dbReference type="Pfam" id="PF00400">
    <property type="entry name" value="WD40"/>
    <property type="match status" value="3"/>
</dbReference>
<dbReference type="InterPro" id="IPR001680">
    <property type="entry name" value="WD40_rpt"/>
</dbReference>
<dbReference type="Gene3D" id="2.130.10.10">
    <property type="entry name" value="YVTN repeat-like/Quinoprotein amine dehydrogenase"/>
    <property type="match status" value="1"/>
</dbReference>
<dbReference type="InterPro" id="IPR036322">
    <property type="entry name" value="WD40_repeat_dom_sf"/>
</dbReference>
<dbReference type="EMBL" id="HBGD01006489">
    <property type="protein sequence ID" value="CAD9082140.1"/>
    <property type="molecule type" value="Transcribed_RNA"/>
</dbReference>
<feature type="repeat" description="WD" evidence="3">
    <location>
        <begin position="168"/>
        <end position="209"/>
    </location>
</feature>
<dbReference type="InterPro" id="IPR015943">
    <property type="entry name" value="WD40/YVTN_repeat-like_dom_sf"/>
</dbReference>
<dbReference type="PANTHER" id="PTHR44129">
    <property type="entry name" value="WD REPEAT-CONTAINING PROTEIN POP1"/>
    <property type="match status" value="1"/>
</dbReference>
<dbReference type="SUPFAM" id="SSF50978">
    <property type="entry name" value="WD40 repeat-like"/>
    <property type="match status" value="1"/>
</dbReference>
<dbReference type="PRINTS" id="PR00320">
    <property type="entry name" value="GPROTEINBRPT"/>
</dbReference>
<accession>A0A7S1KQM9</accession>
<dbReference type="SMART" id="SM00320">
    <property type="entry name" value="WD40"/>
    <property type="match status" value="6"/>
</dbReference>
<dbReference type="PROSITE" id="PS50082">
    <property type="entry name" value="WD_REPEATS_2"/>
    <property type="match status" value="3"/>
</dbReference>
<evidence type="ECO:0000313" key="4">
    <source>
        <dbReference type="EMBL" id="CAD9082140.1"/>
    </source>
</evidence>
<sequence>MLTPQFTLKFTDSSISCVKISPHSGKFLAIGFQSAACMIINLNEIPSINAESSSETPSHELNDMTLSQLNPSIPFMEELISTQQMNRTAQGSSTASNSSLCTTTKGVTQLSQQQLEKFPYIKQYFLAHRNGGINSLDWSHNEQYIVTCGNDKTVRLFDVQQMKTLKIMHGHINLVFAVKFSPMGNLIASASFDETVKIWSSLTGECLRTLSAHTDPVTSVDFAHDGTIVMSSGFDGHVRLWDTSTGQCLKSHVSSQLLRNPPVACARFSPNSQFSMGLLFDGAVRLWKNDTSSQIMNQSNAVGTGGAIRVYTGAHRIQGKYCTNLEWFLPEDGSTYIAVPSEPKVDSTFYEHRRKDDSSQEIPTQPAIVLYDVQTKKIIQQATTPDHQNVITSISTREGAVCSCDLDGNVVIWKWTRKEEE</sequence>
<keyword evidence="2" id="KW-0677">Repeat</keyword>
<dbReference type="PROSITE" id="PS00678">
    <property type="entry name" value="WD_REPEATS_1"/>
    <property type="match status" value="1"/>
</dbReference>
<keyword evidence="1 3" id="KW-0853">WD repeat</keyword>
<reference evidence="4" key="1">
    <citation type="submission" date="2021-01" db="EMBL/GenBank/DDBJ databases">
        <authorList>
            <person name="Corre E."/>
            <person name="Pelletier E."/>
            <person name="Niang G."/>
            <person name="Scheremetjew M."/>
            <person name="Finn R."/>
            <person name="Kale V."/>
            <person name="Holt S."/>
            <person name="Cochrane G."/>
            <person name="Meng A."/>
            <person name="Brown T."/>
            <person name="Cohen L."/>
        </authorList>
    </citation>
    <scope>NUCLEOTIDE SEQUENCE</scope>
    <source>
        <strain evidence="4">WS</strain>
    </source>
</reference>
<dbReference type="InterPro" id="IPR050349">
    <property type="entry name" value="WD_LIS1/nudF_dynein_reg"/>
</dbReference>
<gene>
    <name evidence="4" type="ORF">PCOS0759_LOCUS5380</name>
</gene>
<feature type="repeat" description="WD" evidence="3">
    <location>
        <begin position="126"/>
        <end position="167"/>
    </location>
</feature>
<feature type="repeat" description="WD" evidence="3">
    <location>
        <begin position="210"/>
        <end position="251"/>
    </location>
</feature>
<organism evidence="4">
    <name type="scientific">Percolomonas cosmopolitus</name>
    <dbReference type="NCBI Taxonomy" id="63605"/>
    <lineage>
        <taxon>Eukaryota</taxon>
        <taxon>Discoba</taxon>
        <taxon>Heterolobosea</taxon>
        <taxon>Tetramitia</taxon>
        <taxon>Eutetramitia</taxon>
        <taxon>Percolomonadidae</taxon>
        <taxon>Percolomonas</taxon>
    </lineage>
</organism>
<proteinExistence type="predicted"/>
<name>A0A7S1KQM9_9EUKA</name>
<dbReference type="CDD" id="cd00200">
    <property type="entry name" value="WD40"/>
    <property type="match status" value="1"/>
</dbReference>
<evidence type="ECO:0000256" key="2">
    <source>
        <dbReference type="ARBA" id="ARBA00022737"/>
    </source>
</evidence>
<dbReference type="PROSITE" id="PS50294">
    <property type="entry name" value="WD_REPEATS_REGION"/>
    <property type="match status" value="2"/>
</dbReference>
<evidence type="ECO:0000256" key="1">
    <source>
        <dbReference type="ARBA" id="ARBA00022574"/>
    </source>
</evidence>
<protein>
    <recommendedName>
        <fullName evidence="5">Guanine nucleotide-binding protein subunit beta-like protein</fullName>
    </recommendedName>
</protein>
<evidence type="ECO:0000256" key="3">
    <source>
        <dbReference type="PROSITE-ProRule" id="PRU00221"/>
    </source>
</evidence>
<dbReference type="InterPro" id="IPR020472">
    <property type="entry name" value="WD40_PAC1"/>
</dbReference>
<evidence type="ECO:0008006" key="5">
    <source>
        <dbReference type="Google" id="ProtNLM"/>
    </source>
</evidence>
<dbReference type="AlphaFoldDB" id="A0A7S1KQM9"/>